<dbReference type="EMBL" id="UGMG01000001">
    <property type="protein sequence ID" value="STV68415.1"/>
    <property type="molecule type" value="Genomic_DNA"/>
</dbReference>
<evidence type="ECO:0000313" key="5">
    <source>
        <dbReference type="EMBL" id="MRJ94705.1"/>
    </source>
</evidence>
<dbReference type="Proteomes" id="UP000255239">
    <property type="component" value="Unassembled WGS sequence"/>
</dbReference>
<proteinExistence type="predicted"/>
<dbReference type="Proteomes" id="UP000294876">
    <property type="component" value="Unassembled WGS sequence"/>
</dbReference>
<dbReference type="EMBL" id="UJRG01000002">
    <property type="protein sequence ID" value="SWT09080.1"/>
    <property type="molecule type" value="Genomic_DNA"/>
</dbReference>
<dbReference type="Pfam" id="PF11742">
    <property type="entry name" value="DUF3302"/>
    <property type="match status" value="1"/>
</dbReference>
<dbReference type="EMBL" id="PCFF01000026">
    <property type="protein sequence ID" value="PVU60989.1"/>
    <property type="molecule type" value="Genomic_DNA"/>
</dbReference>
<dbReference type="RefSeq" id="WP_002892695.1">
    <property type="nucleotide sequence ID" value="NZ_ABLUVU020000005.1"/>
</dbReference>
<evidence type="ECO:0000313" key="38">
    <source>
        <dbReference type="Proteomes" id="UP000254340"/>
    </source>
</evidence>
<reference evidence="10 53" key="16">
    <citation type="journal article" date="2020" name="Antibiotics">
        <title>Molecular Typing, Characterization of Antimicrobial Resistance, Virulence Profiling and Analysis of Whole-Genome Sequence of Clinical Klebsiella pneumoniae Isolates.</title>
        <authorList>
            <person name="Shelenkov A."/>
            <person name="Mikhaylova Y."/>
            <person name="Yanushevich Y."/>
            <person name="Samoilov A."/>
            <person name="Petrova L."/>
            <person name="Fomina V."/>
            <person name="Gusarov V."/>
            <person name="Zamyatin M."/>
            <person name="Shagin D."/>
            <person name="Akimkin V."/>
        </authorList>
    </citation>
    <scope>NUCLEOTIDE SEQUENCE [LARGE SCALE GENOMIC DNA]</scope>
    <source>
        <strain evidence="10 53">CriePir120</strain>
    </source>
</reference>
<evidence type="ECO:0000313" key="50">
    <source>
        <dbReference type="Proteomes" id="UP000283322"/>
    </source>
</evidence>
<evidence type="ECO:0000313" key="7">
    <source>
        <dbReference type="EMBL" id="MUA40768.1"/>
    </source>
</evidence>
<evidence type="ECO:0000313" key="26">
    <source>
        <dbReference type="EMBL" id="SWF75616.1"/>
    </source>
</evidence>
<feature type="coiled-coil region" evidence="1">
    <location>
        <begin position="81"/>
        <end position="111"/>
    </location>
</feature>
<evidence type="ECO:0000313" key="41">
    <source>
        <dbReference type="Proteomes" id="UP000255192"/>
    </source>
</evidence>
<dbReference type="Proteomes" id="UP000252603">
    <property type="component" value="Unassembled WGS sequence"/>
</dbReference>
<feature type="transmembrane region" description="Helical" evidence="2">
    <location>
        <begin position="6"/>
        <end position="25"/>
    </location>
</feature>
<reference evidence="4" key="20">
    <citation type="submission" date="2023-07" db="EMBL/GenBank/DDBJ databases">
        <authorList>
            <person name="Peng Z."/>
        </authorList>
    </citation>
    <scope>NUCLEOTIDE SEQUENCE</scope>
    <source>
        <strain evidence="4">KP219</strain>
    </source>
</reference>
<dbReference type="EMBL" id="UGLB01000003">
    <property type="protein sequence ID" value="STT50070.1"/>
    <property type="molecule type" value="Genomic_DNA"/>
</dbReference>
<reference evidence="30 52" key="12">
    <citation type="submission" date="2019-03" db="EMBL/GenBank/DDBJ databases">
        <title>Multidrug-Resistant Klebsiella pneumoniae Clinical Bloodstream Isolates in Shanghai, China.</title>
        <authorList>
            <person name="Wang S."/>
        </authorList>
    </citation>
    <scope>NUCLEOTIDE SEQUENCE [LARGE SCALE GENOMIC DNA]</scope>
    <source>
        <strain evidence="30 52">RJ1071</strain>
    </source>
</reference>
<dbReference type="EMBL" id="VINI01000002">
    <property type="protein sequence ID" value="MSS29957.1"/>
    <property type="molecule type" value="Genomic_DNA"/>
</dbReference>
<dbReference type="EMBL" id="QOHW01000019">
    <property type="protein sequence ID" value="RBZ19164.1"/>
    <property type="molecule type" value="Genomic_DNA"/>
</dbReference>
<dbReference type="Proteomes" id="UP000254657">
    <property type="component" value="Unassembled WGS sequence"/>
</dbReference>
<evidence type="ECO:0000313" key="46">
    <source>
        <dbReference type="Proteomes" id="UP000258905"/>
    </source>
</evidence>
<keyword evidence="2" id="KW-0472">Membrane</keyword>
<dbReference type="InterPro" id="IPR011223">
    <property type="entry name" value="UCP028770"/>
</dbReference>
<dbReference type="Proteomes" id="UP000441029">
    <property type="component" value="Unassembled WGS sequence"/>
</dbReference>
<dbReference type="AlphaFoldDB" id="A0A086IBF7"/>
<dbReference type="Proteomes" id="UP000269921">
    <property type="component" value="Unassembled WGS sequence"/>
</dbReference>
<dbReference type="Proteomes" id="UP000254799">
    <property type="component" value="Unassembled WGS sequence"/>
</dbReference>
<evidence type="ECO:0000313" key="54">
    <source>
        <dbReference type="Proteomes" id="UP000441029"/>
    </source>
</evidence>
<dbReference type="Proteomes" id="UP000275975">
    <property type="component" value="Unassembled WGS sequence"/>
</dbReference>
<dbReference type="Proteomes" id="UP000259364">
    <property type="component" value="Unassembled WGS sequence"/>
</dbReference>
<protein>
    <submittedName>
        <fullName evidence="15">DUF3302 domain-containing protein</fullName>
    </submittedName>
    <submittedName>
        <fullName evidence="3">GTPase</fullName>
    </submittedName>
    <submittedName>
        <fullName evidence="31">Inner membrane protein YiaW</fullName>
    </submittedName>
</protein>
<dbReference type="EMBL" id="JAAKYD010000001">
    <property type="protein sequence ID" value="NGN70848.1"/>
    <property type="molecule type" value="Genomic_DNA"/>
</dbReference>
<evidence type="ECO:0000313" key="31">
    <source>
        <dbReference type="EMBL" id="VCV72645.1"/>
    </source>
</evidence>
<evidence type="ECO:0000313" key="17">
    <source>
        <dbReference type="EMBL" id="SQC09080.1"/>
    </source>
</evidence>
<evidence type="ECO:0000313" key="53">
    <source>
        <dbReference type="Proteomes" id="UP000439817"/>
    </source>
</evidence>
<dbReference type="EMBL" id="WNPO01000020">
    <property type="protein sequence ID" value="MUA40768.1"/>
    <property type="molecule type" value="Genomic_DNA"/>
</dbReference>
<keyword evidence="2" id="KW-1133">Transmembrane helix</keyword>
<evidence type="ECO:0000313" key="19">
    <source>
        <dbReference type="EMBL" id="SSK38710.1"/>
    </source>
</evidence>
<dbReference type="Proteomes" id="UP000257587">
    <property type="component" value="Unassembled WGS sequence"/>
</dbReference>
<dbReference type="EMBL" id="JRRF01000003">
    <property type="protein sequence ID" value="KII07625.1"/>
    <property type="molecule type" value="Genomic_DNA"/>
</dbReference>
<evidence type="ECO:0000313" key="13">
    <source>
        <dbReference type="EMBL" id="RBZ19164.1"/>
    </source>
</evidence>
<evidence type="ECO:0000256" key="1">
    <source>
        <dbReference type="SAM" id="Coils"/>
    </source>
</evidence>
<evidence type="ECO:0000313" key="34">
    <source>
        <dbReference type="Proteomes" id="UP000245817"/>
    </source>
</evidence>
<evidence type="ECO:0000313" key="18">
    <source>
        <dbReference type="EMBL" id="SQC42731.1"/>
    </source>
</evidence>
<dbReference type="EMBL" id="CP063008">
    <property type="protein sequence ID" value="QOU50597.1"/>
    <property type="molecule type" value="Genomic_DNA"/>
</dbReference>
<evidence type="ECO:0000313" key="57">
    <source>
        <dbReference type="Proteomes" id="UP000485085"/>
    </source>
</evidence>
<dbReference type="EMBL" id="RDAM01000001">
    <property type="protein sequence ID" value="RRF08478.1"/>
    <property type="molecule type" value="Genomic_DNA"/>
</dbReference>
<reference evidence="16" key="10">
    <citation type="submission" date="2018-10" db="EMBL/GenBank/DDBJ databases">
        <authorList>
            <person name="Fan Y."/>
            <person name="Timp W."/>
            <person name="Bergman Y."/>
            <person name="Tamma P."/>
            <person name="Simner P."/>
        </authorList>
    </citation>
    <scope>NUCLEOTIDE SEQUENCE</scope>
    <source>
        <strain evidence="16">KLPN_104</strain>
    </source>
</reference>
<evidence type="ECO:0000313" key="48">
    <source>
        <dbReference type="Proteomes" id="UP000269921"/>
    </source>
</evidence>
<evidence type="ECO:0000313" key="15">
    <source>
        <dbReference type="EMBL" id="ROH01962.1"/>
    </source>
</evidence>
<dbReference type="EMBL" id="UIUC01000023">
    <property type="protein sequence ID" value="SVN66456.1"/>
    <property type="molecule type" value="Genomic_DNA"/>
</dbReference>
<evidence type="ECO:0000313" key="44">
    <source>
        <dbReference type="Proteomes" id="UP000258253"/>
    </source>
</evidence>
<reference evidence="13" key="6">
    <citation type="submission" date="2018-07" db="EMBL/GenBank/DDBJ databases">
        <authorList>
            <person name="Martins R.C."/>
            <person name="Perdigao-Neto L.V."/>
            <person name="Costa S.F."/>
            <person name="Levin A.S.S."/>
        </authorList>
    </citation>
    <scope>NUCLEOTIDE SEQUENCE</scope>
    <source>
        <strain evidence="13">BC_5001</strain>
    </source>
</reference>
<reference evidence="13" key="7">
    <citation type="submission" date="2018-08" db="EMBL/GenBank/DDBJ databases">
        <title>Klebsiella pneumoniae genome sequencing and assembly.</title>
        <authorList>
            <person name="Martins R.C.R."/>
            <person name="Perdigao-Neto L.V."/>
            <person name="Costa S.F."/>
            <person name="Levin A.S.S."/>
        </authorList>
    </citation>
    <scope>NUCLEOTIDE SEQUENCE</scope>
    <source>
        <strain evidence="13">BC_5001</strain>
    </source>
</reference>
<evidence type="ECO:0000313" key="16">
    <source>
        <dbReference type="EMBL" id="RRF08478.1"/>
    </source>
</evidence>
<evidence type="ECO:0000313" key="40">
    <source>
        <dbReference type="Proteomes" id="UP000255099"/>
    </source>
</evidence>
<evidence type="ECO:0000313" key="4">
    <source>
        <dbReference type="EMBL" id="MDP0970708.1"/>
    </source>
</evidence>
<dbReference type="Proteomes" id="UP000254340">
    <property type="component" value="Unassembled WGS sequence"/>
</dbReference>
<dbReference type="EMBL" id="CAAGWG010000025">
    <property type="protein sequence ID" value="VGD38438.1"/>
    <property type="molecule type" value="Genomic_DNA"/>
</dbReference>
<reference evidence="8 56" key="17">
    <citation type="submission" date="2020-02" db="EMBL/GenBank/DDBJ databases">
        <title>Klebsiella pneumoniae genome sequencing and assembly.</title>
        <authorList>
            <person name="Starkova P.S."/>
            <person name="Sulyan O.S."/>
            <person name="Likholetova D.V."/>
            <person name="Ageevets V.A."/>
            <person name="Lazareva I.V."/>
            <person name="Sopova J.V."/>
            <person name="Sidorenko S.V."/>
        </authorList>
    </citation>
    <scope>NUCLEOTIDE SEQUENCE [LARGE SCALE GENOMIC DNA]</scope>
    <source>
        <strain evidence="8 56">2429</strain>
    </source>
</reference>
<evidence type="ECO:0000313" key="35">
    <source>
        <dbReference type="Proteomes" id="UP000251088"/>
    </source>
</evidence>
<evidence type="ECO:0000313" key="21">
    <source>
        <dbReference type="EMBL" id="STT53094.1"/>
    </source>
</evidence>
<evidence type="ECO:0000313" key="24">
    <source>
        <dbReference type="EMBL" id="STV68415.1"/>
    </source>
</evidence>
<dbReference type="EMBL" id="CP068602">
    <property type="protein sequence ID" value="QQZ70385.1"/>
    <property type="molecule type" value="Genomic_DNA"/>
</dbReference>
<evidence type="ECO:0000313" key="6">
    <source>
        <dbReference type="EMBL" id="MSS29957.1"/>
    </source>
</evidence>
<dbReference type="EMBL" id="MPYG04000047">
    <property type="protein sequence ID" value="ROH01962.1"/>
    <property type="molecule type" value="Genomic_DNA"/>
</dbReference>
<evidence type="ECO:0000313" key="22">
    <source>
        <dbReference type="EMBL" id="STT84895.1"/>
    </source>
</evidence>
<reference evidence="35 36" key="3">
    <citation type="submission" date="2018-06" db="EMBL/GenBank/DDBJ databases">
        <authorList>
            <consortium name="Pathogen Informatics"/>
            <person name="Doyle S."/>
        </authorList>
    </citation>
    <scope>NUCLEOTIDE SEQUENCE [LARGE SCALE GENOMIC DNA]</scope>
    <source>
        <strain evidence="24 42">NCTC11679</strain>
        <strain evidence="18 36">NCTC13465</strain>
        <strain evidence="23 41">NCTC204</strain>
        <strain evidence="22 38">NCTC5047</strain>
        <strain evidence="21 39">NCTC8849</strain>
        <strain evidence="17 35">NCTC9128</strain>
        <strain evidence="20 40">NCTC9637</strain>
    </source>
</reference>
<dbReference type="Proteomes" id="UP000468995">
    <property type="component" value="Unassembled WGS sequence"/>
</dbReference>
<dbReference type="Proteomes" id="UP000485085">
    <property type="component" value="Unassembled WGS sequence"/>
</dbReference>
<reference evidence="7 57" key="14">
    <citation type="submission" date="2019-11" db="EMBL/GenBank/DDBJ databases">
        <title>Emergence of a novel subclone of carbapenem-resistant Klebsiella pneumoniae ST11 with enhanced virulence and transmissibility: a molecular epidemiological, clinical, genomic study.</title>
        <authorList>
            <person name="Zhou K."/>
        </authorList>
    </citation>
    <scope>NUCLEOTIDE SEQUENCE [LARGE SCALE GENOMIC DNA]</scope>
    <source>
        <strain evidence="7 57">KP_38044</strain>
    </source>
</reference>
<accession>A0A0J2GBL4</accession>
<dbReference type="EMBL" id="QRCF01000022">
    <property type="protein sequence ID" value="RDT88640.1"/>
    <property type="molecule type" value="Genomic_DNA"/>
</dbReference>
<dbReference type="EMBL" id="SMTN01000012">
    <property type="protein sequence ID" value="TDJ99658.1"/>
    <property type="molecule type" value="Genomic_DNA"/>
</dbReference>
<reference evidence="14" key="4">
    <citation type="submission" date="2018-07" db="EMBL/GenBank/DDBJ databases">
        <title>Draft genome sequence of Klebsiella pneumoniae K293.</title>
        <authorList>
            <person name="He F."/>
        </authorList>
    </citation>
    <scope>NUCLEOTIDE SEQUENCE</scope>
    <source>
        <strain evidence="14">K293</strain>
    </source>
</reference>
<dbReference type="Proteomes" id="UP000245817">
    <property type="component" value="Unassembled WGS sequence"/>
</dbReference>
<dbReference type="KEGG" id="kpne:KU54_019790"/>
<evidence type="ECO:0000313" key="30">
    <source>
        <dbReference type="EMBL" id="TDJ99658.1"/>
    </source>
</evidence>
<gene>
    <name evidence="17" type="primary">yiaW</name>
    <name evidence="27" type="synonym">yiaW_1</name>
    <name evidence="24" type="synonym">yiaW_2</name>
    <name evidence="31" type="ORF">BANRA_00461</name>
    <name evidence="15" type="ORF">BL124_00004795</name>
    <name evidence="9" type="ORF">CP554_19570</name>
    <name evidence="13" type="ORF">DM078_21130</name>
    <name evidence="14" type="ORF">DW286_18660</name>
    <name evidence="30" type="ORF">E1814_14685</name>
    <name evidence="16" type="ORF">EAO17_20880</name>
    <name evidence="6" type="ORF">FME62_04035</name>
    <name evidence="8" type="ORF">G4V31_01695</name>
    <name evidence="5" type="ORF">GJJ01_01855</name>
    <name evidence="10" type="ORF">GJJ08_019960</name>
    <name evidence="7" type="ORF">GNF00_12975</name>
    <name evidence="11" type="ORF">H3G96_007330</name>
    <name evidence="12" type="ORF">JMZ77_19610</name>
    <name evidence="3" type="ORF">LS45_03445</name>
    <name evidence="24" type="ORF">NCTC11679_04180</name>
    <name evidence="18" type="ORF">NCTC13465_01201</name>
    <name evidence="23" type="ORF">NCTC204_00172</name>
    <name evidence="22" type="ORF">NCTC5047_05959</name>
    <name evidence="21" type="ORF">NCTC8849_01647</name>
    <name evidence="17" type="ORF">NCTC9128_01037</name>
    <name evidence="20" type="ORF">NCTC9637_05051</name>
    <name evidence="4" type="ORF">Q6294_27290</name>
    <name evidence="32" type="ORF">SAMEA104567804_04759</name>
    <name evidence="28" type="ORF">SAMEA3499874_02497</name>
    <name evidence="29" type="ORF">SAMEA3538828_00702</name>
    <name evidence="25" type="ORF">SAMEA3649591_04507</name>
    <name evidence="26" type="ORF">SAMEA3720909_04220</name>
    <name evidence="27" type="ORF">SAMEA3729652_01236</name>
    <name evidence="19" type="ORF">SAMEA4364603_02795</name>
</gene>
<organism evidence="15 50">
    <name type="scientific">Klebsiella pneumoniae</name>
    <dbReference type="NCBI Taxonomy" id="573"/>
    <lineage>
        <taxon>Bacteria</taxon>
        <taxon>Pseudomonadati</taxon>
        <taxon>Pseudomonadota</taxon>
        <taxon>Gammaproteobacteria</taxon>
        <taxon>Enterobacterales</taxon>
        <taxon>Enterobacteriaceae</taxon>
        <taxon>Klebsiella/Raoultella group</taxon>
        <taxon>Klebsiella</taxon>
        <taxon>Klebsiella pneumoniae complex</taxon>
    </lineage>
</organism>
<evidence type="ECO:0000313" key="25">
    <source>
        <dbReference type="EMBL" id="SVN66456.1"/>
    </source>
</evidence>
<evidence type="ECO:0000313" key="9">
    <source>
        <dbReference type="EMBL" id="PVU60989.1"/>
    </source>
</evidence>
<dbReference type="Proteomes" id="UP000294951">
    <property type="component" value="Unassembled WGS sequence"/>
</dbReference>
<evidence type="ECO:0000313" key="51">
    <source>
        <dbReference type="Proteomes" id="UP000294876"/>
    </source>
</evidence>
<dbReference type="Proteomes" id="UP000479475">
    <property type="component" value="Unassembled WGS sequence"/>
</dbReference>
<evidence type="ECO:0000313" key="29">
    <source>
        <dbReference type="EMBL" id="SYR29989.1"/>
    </source>
</evidence>
<evidence type="ECO:0000313" key="36">
    <source>
        <dbReference type="Proteomes" id="UP000251721"/>
    </source>
</evidence>
<dbReference type="EMBL" id="UKAW01000005">
    <property type="protein sequence ID" value="SXG15255.1"/>
    <property type="molecule type" value="Genomic_DNA"/>
</dbReference>
<dbReference type="Proteomes" id="UP000595568">
    <property type="component" value="Chromosome"/>
</dbReference>
<evidence type="ECO:0000313" key="37">
    <source>
        <dbReference type="Proteomes" id="UP000252603"/>
    </source>
</evidence>
<dbReference type="Proteomes" id="UP000251721">
    <property type="component" value="Unassembled WGS sequence"/>
</dbReference>
<reference evidence="15 50" key="8">
    <citation type="submission" date="2018-10" db="EMBL/GenBank/DDBJ databases">
        <authorList>
            <person name="Vanduin D."/>
            <person name="Fouts D."/>
            <person name="Wright M."/>
            <person name="Sutton G."/>
            <person name="Nguyen K."/>
            <person name="Kreiswirth B."/>
            <person name="Chen L."/>
            <person name="Rojas L."/>
            <person name="Hujer A."/>
            <person name="Hujer K."/>
            <person name="Bonomo R."/>
            <person name="Adams M."/>
        </authorList>
    </citation>
    <scope>NUCLEOTIDE SEQUENCE [LARGE SCALE GENOMIC DNA]</scope>
    <source>
        <strain evidence="15 50">CRK0165</strain>
    </source>
</reference>
<evidence type="ECO:0000313" key="42">
    <source>
        <dbReference type="Proteomes" id="UP000255239"/>
    </source>
</evidence>
<evidence type="ECO:0000313" key="28">
    <source>
        <dbReference type="EMBL" id="SXG15255.1"/>
    </source>
</evidence>
<accession>A0A086IBF7</accession>
<reference evidence="16 49" key="11">
    <citation type="journal article" date="2019" name="Antimicrob. Agents Chemother.">
        <title>Applying Rapid Whole Genome Sequencing to Predict Phenotypic Antimicrobial Susceptibility Testing Results Among Carbapenem-Resistant Klebsiella pneumoniae Clinical Isolates.</title>
        <authorList>
            <person name="Tamma P.D."/>
            <person name="Fan Y."/>
            <person name="Bergman Y."/>
            <person name="Pertea G."/>
            <person name="Kazmi A."/>
            <person name="Lewis S."/>
            <person name="Carroll K.C."/>
            <person name="Schatz M.C."/>
            <person name="Timp W."/>
            <person name="Simner P.J."/>
        </authorList>
    </citation>
    <scope>NUCLEOTIDE SEQUENCE [LARGE SCALE GENOMIC DNA]</scope>
    <source>
        <strain evidence="16 49">KLPN_104</strain>
    </source>
</reference>
<dbReference type="EMBL" id="UGLC01000002">
    <property type="protein sequence ID" value="STT53094.1"/>
    <property type="molecule type" value="Genomic_DNA"/>
</dbReference>
<evidence type="ECO:0000313" key="11">
    <source>
        <dbReference type="EMBL" id="QQL35018.1"/>
    </source>
</evidence>
<dbReference type="Proteomes" id="UP000031820">
    <property type="component" value="Unassembled WGS sequence"/>
</dbReference>
<dbReference type="Proteomes" id="UP000255099">
    <property type="component" value="Unassembled WGS sequence"/>
</dbReference>
<dbReference type="Proteomes" id="UP000283322">
    <property type="component" value="Unassembled WGS sequence"/>
</dbReference>
<dbReference type="EMBL" id="ULCI01000002">
    <property type="protein sequence ID" value="SYR29989.1"/>
    <property type="molecule type" value="Genomic_DNA"/>
</dbReference>
<keyword evidence="1" id="KW-0175">Coiled coil</keyword>
<evidence type="ECO:0000313" key="43">
    <source>
        <dbReference type="Proteomes" id="UP000257587"/>
    </source>
</evidence>
<dbReference type="KEGG" id="kpx:PMK1_02845"/>
<reference evidence="12 59" key="19">
    <citation type="submission" date="2021-01" db="EMBL/GenBank/DDBJ databases">
        <title>Genome sequencing of apramycin resistant K. pneumoniae.</title>
        <authorList>
            <person name="Chen L."/>
            <person name="Kreiswirth B."/>
        </authorList>
    </citation>
    <scope>NUCLEOTIDE SEQUENCE [LARGE SCALE GENOMIC DNA]</scope>
    <source>
        <strain evidence="12 59">59493</strain>
    </source>
</reference>
<evidence type="ECO:0000313" key="32">
    <source>
        <dbReference type="EMBL" id="VGD38438.1"/>
    </source>
</evidence>
<name>A0A086IBF7_KLEPN</name>
<evidence type="ECO:0000313" key="14">
    <source>
        <dbReference type="EMBL" id="RDT88640.1"/>
    </source>
</evidence>
<dbReference type="Proteomes" id="UP000253559">
    <property type="component" value="Unassembled WGS sequence"/>
</dbReference>
<dbReference type="Proteomes" id="UP000439817">
    <property type="component" value="Chromosome"/>
</dbReference>
<dbReference type="Proteomes" id="UP000258798">
    <property type="component" value="Unassembled WGS sequence"/>
</dbReference>
<dbReference type="EMBL" id="CP066534">
    <property type="protein sequence ID" value="QQL35018.1"/>
    <property type="molecule type" value="Genomic_DNA"/>
</dbReference>
<dbReference type="PIRSF" id="PIRSF028770">
    <property type="entry name" value="UCP028770"/>
    <property type="match status" value="1"/>
</dbReference>
<reference evidence="11 58" key="18">
    <citation type="submission" date="2020-12" db="EMBL/GenBank/DDBJ databases">
        <title>The complete genome of Klebsiella pneumoniae strain 090374.</title>
        <authorList>
            <person name="Wei L."/>
            <person name="Wen H."/>
            <person name="Liu L."/>
            <person name="Feng Y."/>
            <person name="Zong Z."/>
        </authorList>
    </citation>
    <scope>NUCLEOTIDE SEQUENCE [LARGE SCALE GENOMIC DNA]</scope>
    <source>
        <strain evidence="11 58">WCHKP090374</strain>
    </source>
</reference>
<evidence type="ECO:0000313" key="49">
    <source>
        <dbReference type="Proteomes" id="UP000275975"/>
    </source>
</evidence>
<reference evidence="31 48" key="9">
    <citation type="submission" date="2018-10" db="EMBL/GenBank/DDBJ databases">
        <authorList>
            <person name="Noll B N."/>
        </authorList>
    </citation>
    <scope>NUCLEOTIDE SEQUENCE [LARGE SCALE GENOMIC DNA]</scope>
    <source>
        <strain evidence="31">Kpneu006</strain>
    </source>
</reference>
<dbReference type="Proteomes" id="UP000258253">
    <property type="component" value="Unassembled WGS sequence"/>
</dbReference>
<dbReference type="EMBL" id="UWVH01000001">
    <property type="protein sequence ID" value="VCV72645.1"/>
    <property type="molecule type" value="Genomic_DNA"/>
</dbReference>
<evidence type="ECO:0000313" key="33">
    <source>
        <dbReference type="Proteomes" id="UP000031820"/>
    </source>
</evidence>
<evidence type="ECO:0000256" key="2">
    <source>
        <dbReference type="SAM" id="Phobius"/>
    </source>
</evidence>
<evidence type="ECO:0000313" key="58">
    <source>
        <dbReference type="Proteomes" id="UP000532829"/>
    </source>
</evidence>
<feature type="transmembrane region" description="Helical" evidence="2">
    <location>
        <begin position="46"/>
        <end position="66"/>
    </location>
</feature>
<evidence type="ECO:0000313" key="10">
    <source>
        <dbReference type="EMBL" id="QOU50597.1"/>
    </source>
</evidence>
<evidence type="ECO:0000313" key="23">
    <source>
        <dbReference type="EMBL" id="STU66430.1"/>
    </source>
</evidence>
<dbReference type="Proteomes" id="UP001244490">
    <property type="component" value="Unassembled WGS sequence"/>
</dbReference>
<evidence type="ECO:0000313" key="12">
    <source>
        <dbReference type="EMBL" id="QQZ70385.1"/>
    </source>
</evidence>
<dbReference type="EMBL" id="UGLH01000006">
    <property type="protein sequence ID" value="STT84895.1"/>
    <property type="molecule type" value="Genomic_DNA"/>
</dbReference>
<evidence type="ECO:0000313" key="39">
    <source>
        <dbReference type="Proteomes" id="UP000254799"/>
    </source>
</evidence>
<evidence type="ECO:0000313" key="47">
    <source>
        <dbReference type="Proteomes" id="UP000259364"/>
    </source>
</evidence>
<dbReference type="KEGG" id="kpnu:LI86_19620"/>
<reference evidence="9 34" key="2">
    <citation type="submission" date="2017-09" db="EMBL/GenBank/DDBJ databases">
        <title>Molecular Epidemiology of Livestock-Associated Methicillin Resistant Staphylococcus aureus (LA-MRSA) and Extended-Spectrum Beta-Lactamase (ESBL)-Producing Enterobacteriaceae in Pigs and Exposed Workers in Cameroon and South Africa.</title>
        <authorList>
            <person name="Founou L."/>
            <person name="Founou R.C."/>
            <person name="Allam M."/>
            <person name="Ismail A."/>
            <person name="Essack S.Y."/>
        </authorList>
    </citation>
    <scope>NUCLEOTIDE SEQUENCE [LARGE SCALE GENOMIC DNA]</scope>
    <source>
        <strain evidence="9 34">HH516E4IA</strain>
    </source>
</reference>
<evidence type="ECO:0000313" key="55">
    <source>
        <dbReference type="Proteomes" id="UP000468995"/>
    </source>
</evidence>
<dbReference type="KEGG" id="kpb:FH42_23545"/>
<evidence type="ECO:0000313" key="8">
    <source>
        <dbReference type="EMBL" id="NGN70848.1"/>
    </source>
</evidence>
<dbReference type="Proteomes" id="UP000255192">
    <property type="component" value="Unassembled WGS sequence"/>
</dbReference>
<keyword evidence="2" id="KW-0812">Transmembrane</keyword>
<reference evidence="3 33" key="1">
    <citation type="submission" date="2014-10" db="EMBL/GenBank/DDBJ databases">
        <title>Plasmid movement, recombination, and chromosomal integration amongst multidrug resistant commensal Escherichia coli clones within a single commercial turkey flock.</title>
        <authorList>
            <person name="Lang K."/>
            <person name="Dorn K."/>
            <person name="Danzeisen J."/>
            <person name="Johnson T."/>
        </authorList>
    </citation>
    <scope>NUCLEOTIDE SEQUENCE [LARGE SCALE GENOMIC DNA]</scope>
    <source>
        <strain evidence="3 33">UMNturkey9</strain>
    </source>
</reference>
<evidence type="ECO:0000313" key="3">
    <source>
        <dbReference type="EMBL" id="KII07625.1"/>
    </source>
</evidence>
<sequence length="114" mass="13415">MTLDYVALAILIAVALILFYGVIVIHDIPYEIAKERRHPHQDAIHYAGWVSLFTLHALWPLLWIWATLWREDRGWGMRHIADEQQALHQRLETVVQQLEQVQREVDVLKAKEAK</sequence>
<dbReference type="EMBL" id="WJVL01000001">
    <property type="protein sequence ID" value="MRJ94705.1"/>
    <property type="molecule type" value="Genomic_DNA"/>
</dbReference>
<dbReference type="EMBL" id="UJHH01000022">
    <property type="protein sequence ID" value="SWF75616.1"/>
    <property type="molecule type" value="Genomic_DNA"/>
</dbReference>
<evidence type="ECO:0000313" key="45">
    <source>
        <dbReference type="Proteomes" id="UP000258798"/>
    </source>
</evidence>
<dbReference type="EMBL" id="UAWN01000004">
    <property type="protein sequence ID" value="SQC09080.1"/>
    <property type="molecule type" value="Genomic_DNA"/>
</dbReference>
<evidence type="ECO:0000313" key="56">
    <source>
        <dbReference type="Proteomes" id="UP000479475"/>
    </source>
</evidence>
<dbReference type="Proteomes" id="UP000258905">
    <property type="component" value="Unassembled WGS sequence"/>
</dbReference>
<evidence type="ECO:0000313" key="27">
    <source>
        <dbReference type="EMBL" id="SWT09080.1"/>
    </source>
</evidence>
<evidence type="ECO:0000313" key="52">
    <source>
        <dbReference type="Proteomes" id="UP000294951"/>
    </source>
</evidence>
<evidence type="ECO:0000313" key="20">
    <source>
        <dbReference type="EMBL" id="STT50070.1"/>
    </source>
</evidence>
<dbReference type="Proteomes" id="UP000251088">
    <property type="component" value="Unassembled WGS sequence"/>
</dbReference>
<dbReference type="EMBL" id="UGMD01000002">
    <property type="protein sequence ID" value="STU66430.1"/>
    <property type="molecule type" value="Genomic_DNA"/>
</dbReference>
<dbReference type="Proteomes" id="UP000532829">
    <property type="component" value="Chromosome"/>
</dbReference>
<evidence type="ECO:0000313" key="59">
    <source>
        <dbReference type="Proteomes" id="UP000595568"/>
    </source>
</evidence>
<dbReference type="EMBL" id="UAWQ01000007">
    <property type="protein sequence ID" value="SQC42731.1"/>
    <property type="molecule type" value="Genomic_DNA"/>
</dbReference>
<dbReference type="EMBL" id="UFEU01000007">
    <property type="protein sequence ID" value="SSK38710.1"/>
    <property type="molecule type" value="Genomic_DNA"/>
</dbReference>
<dbReference type="EMBL" id="JAUUIA010000039">
    <property type="protein sequence ID" value="MDP0970708.1"/>
    <property type="molecule type" value="Genomic_DNA"/>
</dbReference>
<reference evidence="5 54" key="15">
    <citation type="submission" date="2019-11" db="EMBL/GenBank/DDBJ databases">
        <title>Molecular typing, antibiotic resistance determination and virulence profiling for 36 multidrug-resistant clinical Klebsiella pneumoniae isolates using second- and third-generation sequencing.</title>
        <authorList>
            <person name="Shelenkov A."/>
            <person name="Mikhaylova Y."/>
            <person name="Yanushevich Y."/>
            <person name="Samoilov A."/>
            <person name="Petrova L."/>
            <person name="Fomina V."/>
            <person name="Gusarov V."/>
            <person name="Zamyatin M."/>
            <person name="Shagin D."/>
        </authorList>
    </citation>
    <scope>NUCLEOTIDE SEQUENCE [LARGE SCALE GENOMIC DNA]</scope>
    <source>
        <strain evidence="5 54">CriePir226</strain>
    </source>
</reference>
<reference evidence="6 55" key="13">
    <citation type="submission" date="2019-07" db="EMBL/GenBank/DDBJ databases">
        <title>Genome sequence of OXA-232-producing Klebsiella pneumoniae ST23 from septicemic neonate.</title>
        <authorList>
            <person name="Mukherjee S."/>
            <person name="Naha S."/>
            <person name="Bhadury P."/>
            <person name="Basu S."/>
        </authorList>
    </citation>
    <scope>NUCLEOTIDE SEQUENCE [LARGE SCALE GENOMIC DNA]</scope>
    <source>
        <strain evidence="6 55">EN5275</strain>
    </source>
</reference>
<reference evidence="19 37" key="5">
    <citation type="submission" date="2018-07" db="EMBL/GenBank/DDBJ databases">
        <authorList>
            <consortium name="Pathogen Informatics"/>
        </authorList>
    </citation>
    <scope>NUCLEOTIDE SEQUENCE [LARGE SCALE GENOMIC DNA]</scope>
    <source>
        <strain evidence="19 37">4300STDY6470422</strain>
        <strain evidence="32 51">5012STDY7312589</strain>
        <strain evidence="28 43">EuSCAPE_AT002</strain>
        <strain evidence="25 46">EuSCAPE_GR003</strain>
        <strain evidence="29 44">EuSCAPE_HU047</strain>
        <strain evidence="27 45">EuSCAPE_TR125</strain>
        <strain evidence="26 47">EuSCAPE_UK014</strain>
    </source>
</reference>